<feature type="repeat" description="ANK" evidence="3">
    <location>
        <begin position="232"/>
        <end position="264"/>
    </location>
</feature>
<feature type="repeat" description="ANK" evidence="3">
    <location>
        <begin position="68"/>
        <end position="100"/>
    </location>
</feature>
<accession>A0AAJ0B4L2</accession>
<dbReference type="PROSITE" id="PS50088">
    <property type="entry name" value="ANK_REPEAT"/>
    <property type="match status" value="9"/>
</dbReference>
<feature type="repeat" description="ANK" evidence="3">
    <location>
        <begin position="134"/>
        <end position="166"/>
    </location>
</feature>
<organism evidence="4 5">
    <name type="scientific">Echria macrotheca</name>
    <dbReference type="NCBI Taxonomy" id="438768"/>
    <lineage>
        <taxon>Eukaryota</taxon>
        <taxon>Fungi</taxon>
        <taxon>Dikarya</taxon>
        <taxon>Ascomycota</taxon>
        <taxon>Pezizomycotina</taxon>
        <taxon>Sordariomycetes</taxon>
        <taxon>Sordariomycetidae</taxon>
        <taxon>Sordariales</taxon>
        <taxon>Schizotheciaceae</taxon>
        <taxon>Echria</taxon>
    </lineage>
</organism>
<dbReference type="PRINTS" id="PR01415">
    <property type="entry name" value="ANKYRIN"/>
</dbReference>
<dbReference type="EMBL" id="MU839843">
    <property type="protein sequence ID" value="KAK1751120.1"/>
    <property type="molecule type" value="Genomic_DNA"/>
</dbReference>
<feature type="repeat" description="ANK" evidence="3">
    <location>
        <begin position="475"/>
        <end position="507"/>
    </location>
</feature>
<dbReference type="Pfam" id="PF12796">
    <property type="entry name" value="Ank_2"/>
    <property type="match status" value="6"/>
</dbReference>
<evidence type="ECO:0000256" key="3">
    <source>
        <dbReference type="PROSITE-ProRule" id="PRU00023"/>
    </source>
</evidence>
<feature type="repeat" description="ANK" evidence="3">
    <location>
        <begin position="442"/>
        <end position="474"/>
    </location>
</feature>
<dbReference type="Pfam" id="PF00023">
    <property type="entry name" value="Ank"/>
    <property type="match status" value="1"/>
</dbReference>
<protein>
    <submittedName>
        <fullName evidence="4">Ankyrin repeat-containing domain protein</fullName>
    </submittedName>
</protein>
<dbReference type="PROSITE" id="PS50297">
    <property type="entry name" value="ANK_REP_REGION"/>
    <property type="match status" value="7"/>
</dbReference>
<name>A0AAJ0B4L2_9PEZI</name>
<dbReference type="Gene3D" id="1.25.40.20">
    <property type="entry name" value="Ankyrin repeat-containing domain"/>
    <property type="match status" value="4"/>
</dbReference>
<keyword evidence="1" id="KW-0677">Repeat</keyword>
<dbReference type="PANTHER" id="PTHR24198">
    <property type="entry name" value="ANKYRIN REPEAT AND PROTEIN KINASE DOMAIN-CONTAINING PROTEIN"/>
    <property type="match status" value="1"/>
</dbReference>
<feature type="repeat" description="ANK" evidence="3">
    <location>
        <begin position="546"/>
        <end position="578"/>
    </location>
</feature>
<comment type="caution">
    <text evidence="4">The sequence shown here is derived from an EMBL/GenBank/DDBJ whole genome shotgun (WGS) entry which is preliminary data.</text>
</comment>
<evidence type="ECO:0000256" key="2">
    <source>
        <dbReference type="ARBA" id="ARBA00023043"/>
    </source>
</evidence>
<evidence type="ECO:0000313" key="5">
    <source>
        <dbReference type="Proteomes" id="UP001239445"/>
    </source>
</evidence>
<dbReference type="AlphaFoldDB" id="A0AAJ0B4L2"/>
<keyword evidence="5" id="KW-1185">Reference proteome</keyword>
<dbReference type="InterPro" id="IPR036770">
    <property type="entry name" value="Ankyrin_rpt-contain_sf"/>
</dbReference>
<dbReference type="SUPFAM" id="SSF48403">
    <property type="entry name" value="Ankyrin repeat"/>
    <property type="match status" value="2"/>
</dbReference>
<keyword evidence="2 3" id="KW-0040">ANK repeat</keyword>
<feature type="repeat" description="ANK" evidence="3">
    <location>
        <begin position="35"/>
        <end position="67"/>
    </location>
</feature>
<dbReference type="Proteomes" id="UP001239445">
    <property type="component" value="Unassembled WGS sequence"/>
</dbReference>
<evidence type="ECO:0000313" key="4">
    <source>
        <dbReference type="EMBL" id="KAK1751120.1"/>
    </source>
</evidence>
<feature type="repeat" description="ANK" evidence="3">
    <location>
        <begin position="2"/>
        <end position="34"/>
    </location>
</feature>
<feature type="repeat" description="ANK" evidence="3">
    <location>
        <begin position="336"/>
        <end position="363"/>
    </location>
</feature>
<dbReference type="InterPro" id="IPR002110">
    <property type="entry name" value="Ankyrin_rpt"/>
</dbReference>
<dbReference type="SMART" id="SM00248">
    <property type="entry name" value="ANK"/>
    <property type="match status" value="16"/>
</dbReference>
<feature type="non-terminal residue" evidence="4">
    <location>
        <position position="587"/>
    </location>
</feature>
<dbReference type="PANTHER" id="PTHR24198:SF165">
    <property type="entry name" value="ANKYRIN REPEAT-CONTAINING PROTEIN-RELATED"/>
    <property type="match status" value="1"/>
</dbReference>
<gene>
    <name evidence="4" type="ORF">QBC47DRAFT_330532</name>
</gene>
<proteinExistence type="predicted"/>
<sequence>MHGNLALYYAARRGEADIINILLDQGADISRRYDGKRTILMEACSSGSFPAVKALIDKGVDIGAQTEKGRTALEIAAGTGTREIVKLLLSHGAKISENDAGQTALSLSAWVGHTETIKEMIESWKALPTTVDKNSWTLLHVAASSGHVDVVNYLLGKGLSITARNTEGLTPLLCAAESGKLATVKLLLAHDKKSCRDLSAIATNAATAGLPNADVSTERTGPLSALDMPDNYGFTPLMAAAGKGWTDIVRALLSAGADINKRNKSSWTAFQLAAEAGFLSVVKLLLSVATSGGCEGRGLHQEPGLCNAAAGGRAQVAKYLLQRAHESVDAAPASHKKKTALFWAAAEGQTEMVSFLLSRGAAVKPPVSTEVSALHAAVVRGHLDTVKVLISLQSGGLESGEARNNAKLSPIHLATEHPKVLAFLLGLGNPDRTTQVNLCDDSKILPMHVAASYGQVESIKVLHSHGGYIDAPDAKGRTPLLVAAGCGKAEAVDCFLKLGASINAEDDGGWCALHHAAGSGSVETLNRLLDKYPESTDKSRTTRIPPGRTALHIAAKSTKEGMLKLLIEQGIDVNKTSATRSTALHYA</sequence>
<reference evidence="4" key="1">
    <citation type="submission" date="2023-06" db="EMBL/GenBank/DDBJ databases">
        <title>Genome-scale phylogeny and comparative genomics of the fungal order Sordariales.</title>
        <authorList>
            <consortium name="Lawrence Berkeley National Laboratory"/>
            <person name="Hensen N."/>
            <person name="Bonometti L."/>
            <person name="Westerberg I."/>
            <person name="Brannstrom I.O."/>
            <person name="Guillou S."/>
            <person name="Cros-Aarteil S."/>
            <person name="Calhoun S."/>
            <person name="Haridas S."/>
            <person name="Kuo A."/>
            <person name="Mondo S."/>
            <person name="Pangilinan J."/>
            <person name="Riley R."/>
            <person name="Labutti K."/>
            <person name="Andreopoulos B."/>
            <person name="Lipzen A."/>
            <person name="Chen C."/>
            <person name="Yanf M."/>
            <person name="Daum C."/>
            <person name="Ng V."/>
            <person name="Clum A."/>
            <person name="Steindorff A."/>
            <person name="Ohm R."/>
            <person name="Martin F."/>
            <person name="Silar P."/>
            <person name="Natvig D."/>
            <person name="Lalanne C."/>
            <person name="Gautier V."/>
            <person name="Ament-Velasquez S.L."/>
            <person name="Kruys A."/>
            <person name="Hutchinson M.I."/>
            <person name="Powell A.J."/>
            <person name="Barry K."/>
            <person name="Miller A.N."/>
            <person name="Grigoriev I.V."/>
            <person name="Debuchy R."/>
            <person name="Gladieux P."/>
            <person name="Thoren M.H."/>
            <person name="Johannesson H."/>
        </authorList>
    </citation>
    <scope>NUCLEOTIDE SEQUENCE</scope>
    <source>
        <strain evidence="4">PSN4</strain>
    </source>
</reference>
<evidence type="ECO:0000256" key="1">
    <source>
        <dbReference type="ARBA" id="ARBA00022737"/>
    </source>
</evidence>